<dbReference type="OrthoDB" id="9800477at2"/>
<comment type="similarity">
    <text evidence="2">Belongs to the Fur family.</text>
</comment>
<dbReference type="InterPro" id="IPR002481">
    <property type="entry name" value="FUR"/>
</dbReference>
<reference evidence="11 12" key="1">
    <citation type="submission" date="2016-10" db="EMBL/GenBank/DDBJ databases">
        <authorList>
            <person name="de Groot N.N."/>
        </authorList>
    </citation>
    <scope>NUCLEOTIDE SEQUENCE [LARGE SCALE GENOMIC DNA]</scope>
    <source>
        <strain evidence="11 12">DSM 26656</strain>
    </source>
</reference>
<organism evidence="11 12">
    <name type="scientific">Bosea lathyri</name>
    <dbReference type="NCBI Taxonomy" id="1036778"/>
    <lineage>
        <taxon>Bacteria</taxon>
        <taxon>Pseudomonadati</taxon>
        <taxon>Pseudomonadota</taxon>
        <taxon>Alphaproteobacteria</taxon>
        <taxon>Hyphomicrobiales</taxon>
        <taxon>Boseaceae</taxon>
        <taxon>Bosea</taxon>
    </lineage>
</organism>
<dbReference type="EMBL" id="FNUY01000012">
    <property type="protein sequence ID" value="SEG76050.1"/>
    <property type="molecule type" value="Genomic_DNA"/>
</dbReference>
<evidence type="ECO:0000256" key="3">
    <source>
        <dbReference type="ARBA" id="ARBA00020910"/>
    </source>
</evidence>
<dbReference type="Pfam" id="PF01475">
    <property type="entry name" value="FUR"/>
    <property type="match status" value="1"/>
</dbReference>
<dbReference type="PANTHER" id="PTHR33202:SF7">
    <property type="entry name" value="FERRIC UPTAKE REGULATION PROTEIN"/>
    <property type="match status" value="1"/>
</dbReference>
<evidence type="ECO:0000256" key="5">
    <source>
        <dbReference type="ARBA" id="ARBA00022491"/>
    </source>
</evidence>
<evidence type="ECO:0000313" key="11">
    <source>
        <dbReference type="EMBL" id="SEG76050.1"/>
    </source>
</evidence>
<dbReference type="InterPro" id="IPR036390">
    <property type="entry name" value="WH_DNA-bd_sf"/>
</dbReference>
<evidence type="ECO:0000256" key="2">
    <source>
        <dbReference type="ARBA" id="ARBA00007957"/>
    </source>
</evidence>
<dbReference type="AlphaFoldDB" id="A0A1H6CSQ9"/>
<proteinExistence type="inferred from homology"/>
<dbReference type="GO" id="GO:0003700">
    <property type="term" value="F:DNA-binding transcription factor activity"/>
    <property type="evidence" value="ECO:0007669"/>
    <property type="project" value="InterPro"/>
</dbReference>
<dbReference type="GO" id="GO:0000976">
    <property type="term" value="F:transcription cis-regulatory region binding"/>
    <property type="evidence" value="ECO:0007669"/>
    <property type="project" value="TreeGrafter"/>
</dbReference>
<dbReference type="NCBIfam" id="NF045677">
    <property type="entry name" value="FeRespRegIrr"/>
    <property type="match status" value="1"/>
</dbReference>
<gene>
    <name evidence="11" type="ORF">SAMN04488115_11266</name>
</gene>
<evidence type="ECO:0000256" key="1">
    <source>
        <dbReference type="ARBA" id="ARBA00004496"/>
    </source>
</evidence>
<dbReference type="InterPro" id="IPR036388">
    <property type="entry name" value="WH-like_DNA-bd_sf"/>
</dbReference>
<dbReference type="PANTHER" id="PTHR33202">
    <property type="entry name" value="ZINC UPTAKE REGULATION PROTEIN"/>
    <property type="match status" value="1"/>
</dbReference>
<dbReference type="NCBIfam" id="NF045678">
    <property type="entry name" value="TransRegIrrA"/>
    <property type="match status" value="1"/>
</dbReference>
<comment type="subcellular location">
    <subcellularLocation>
        <location evidence="1">Cytoplasm</location>
    </subcellularLocation>
</comment>
<dbReference type="SUPFAM" id="SSF46785">
    <property type="entry name" value="Winged helix' DNA-binding domain"/>
    <property type="match status" value="1"/>
</dbReference>
<protein>
    <recommendedName>
        <fullName evidence="3">Ferric uptake regulation protein</fullName>
    </recommendedName>
</protein>
<evidence type="ECO:0000256" key="4">
    <source>
        <dbReference type="ARBA" id="ARBA00022490"/>
    </source>
</evidence>
<evidence type="ECO:0000256" key="9">
    <source>
        <dbReference type="ARBA" id="ARBA00023125"/>
    </source>
</evidence>
<evidence type="ECO:0000313" key="12">
    <source>
        <dbReference type="Proteomes" id="UP000236743"/>
    </source>
</evidence>
<keyword evidence="5" id="KW-0678">Repressor</keyword>
<sequence length="177" mass="19754">MSVLSVKDQDQPRVAADHIPWPQKSPTSCPISAVKARLRTAGLRPTRQRMALGWLLFAKGDRHVSAEMLYEEAIRAREPLSLATVYNTLRQFSEAGLLRQVSVSGPKTFFDTNVSEHHHFYNEDDETVVDIPGSTIQVAGLPDAPEGMMISSVEVIVRLRRLDGEEVETKRVVSHHA</sequence>
<keyword evidence="8" id="KW-0805">Transcription regulation</keyword>
<evidence type="ECO:0000256" key="10">
    <source>
        <dbReference type="ARBA" id="ARBA00023163"/>
    </source>
</evidence>
<keyword evidence="4" id="KW-0963">Cytoplasm</keyword>
<dbReference type="GO" id="GO:0045892">
    <property type="term" value="P:negative regulation of DNA-templated transcription"/>
    <property type="evidence" value="ECO:0007669"/>
    <property type="project" value="TreeGrafter"/>
</dbReference>
<keyword evidence="12" id="KW-1185">Reference proteome</keyword>
<dbReference type="GO" id="GO:0005737">
    <property type="term" value="C:cytoplasm"/>
    <property type="evidence" value="ECO:0007669"/>
    <property type="project" value="UniProtKB-SubCell"/>
</dbReference>
<dbReference type="FunFam" id="1.10.10.10:FF:000007">
    <property type="entry name" value="Ferric uptake regulation protein"/>
    <property type="match status" value="1"/>
</dbReference>
<dbReference type="Gene3D" id="1.10.10.10">
    <property type="entry name" value="Winged helix-like DNA-binding domain superfamily/Winged helix DNA-binding domain"/>
    <property type="match status" value="1"/>
</dbReference>
<evidence type="ECO:0000256" key="6">
    <source>
        <dbReference type="ARBA" id="ARBA00022723"/>
    </source>
</evidence>
<keyword evidence="9" id="KW-0238">DNA-binding</keyword>
<keyword evidence="10" id="KW-0804">Transcription</keyword>
<evidence type="ECO:0000256" key="7">
    <source>
        <dbReference type="ARBA" id="ARBA00022833"/>
    </source>
</evidence>
<evidence type="ECO:0000256" key="8">
    <source>
        <dbReference type="ARBA" id="ARBA00023015"/>
    </source>
</evidence>
<dbReference type="CDD" id="cd07153">
    <property type="entry name" value="Fur_like"/>
    <property type="match status" value="1"/>
</dbReference>
<accession>A0A1H6CSQ9</accession>
<dbReference type="GO" id="GO:0008270">
    <property type="term" value="F:zinc ion binding"/>
    <property type="evidence" value="ECO:0007669"/>
    <property type="project" value="TreeGrafter"/>
</dbReference>
<keyword evidence="7" id="KW-0862">Zinc</keyword>
<name>A0A1H6CSQ9_9HYPH</name>
<dbReference type="GO" id="GO:1900376">
    <property type="term" value="P:regulation of secondary metabolite biosynthetic process"/>
    <property type="evidence" value="ECO:0007669"/>
    <property type="project" value="TreeGrafter"/>
</dbReference>
<dbReference type="RefSeq" id="WP_103874941.1">
    <property type="nucleotide sequence ID" value="NZ_FNUY01000012.1"/>
</dbReference>
<keyword evidence="6" id="KW-0479">Metal-binding</keyword>
<dbReference type="Proteomes" id="UP000236743">
    <property type="component" value="Unassembled WGS sequence"/>
</dbReference>